<protein>
    <submittedName>
        <fullName evidence="3">DUF2147 domain-containing protein</fullName>
    </submittedName>
</protein>
<evidence type="ECO:0000259" key="2">
    <source>
        <dbReference type="Pfam" id="PF09917"/>
    </source>
</evidence>
<feature type="domain" description="DUF2147" evidence="2">
    <location>
        <begin position="30"/>
        <end position="145"/>
    </location>
</feature>
<sequence>MKKTIFKLVFATILGLGGVASAQTSDSITGLWKTFDDETNQPAALVQIIEKNGVFSGSITKLLDTSGPSTCEKCTDSRKGKPILGMEILSGLKKIGESYSGGQILDPDDGEIYKAEMKLKDQGAKLDLRAYIGIPLLGRTQTWIREK</sequence>
<dbReference type="InterPro" id="IPR019223">
    <property type="entry name" value="DUF2147"/>
</dbReference>
<dbReference type="KEGG" id="ptrp:DCO17_05350"/>
<dbReference type="PANTHER" id="PTHR36919:SF3">
    <property type="entry name" value="BLL5882 PROTEIN"/>
    <property type="match status" value="1"/>
</dbReference>
<reference evidence="3 4" key="1">
    <citation type="submission" date="2018-04" db="EMBL/GenBank/DDBJ databases">
        <title>Polynucleobacter sp. UH21B genome.</title>
        <authorList>
            <person name="Hahn M.W."/>
        </authorList>
    </citation>
    <scope>NUCLEOTIDE SEQUENCE [LARGE SCALE GENOMIC DNA]</scope>
    <source>
        <strain evidence="3 4">MWH-UH21B</strain>
    </source>
</reference>
<accession>A0A6M9Q1Q8</accession>
<evidence type="ECO:0000256" key="1">
    <source>
        <dbReference type="SAM" id="SignalP"/>
    </source>
</evidence>
<feature type="chain" id="PRO_5026688060" evidence="1">
    <location>
        <begin position="23"/>
        <end position="147"/>
    </location>
</feature>
<dbReference type="PANTHER" id="PTHR36919">
    <property type="entry name" value="BLR1215 PROTEIN"/>
    <property type="match status" value="1"/>
</dbReference>
<gene>
    <name evidence="3" type="ORF">DCO17_05350</name>
</gene>
<name>A0A6M9Q1Q8_9BURK</name>
<dbReference type="EMBL" id="CP028942">
    <property type="protein sequence ID" value="QKM65688.1"/>
    <property type="molecule type" value="Genomic_DNA"/>
</dbReference>
<organism evidence="3 4">
    <name type="scientific">Polynucleobacter tropicus</name>
    <dbReference type="NCBI Taxonomy" id="1743174"/>
    <lineage>
        <taxon>Bacteria</taxon>
        <taxon>Pseudomonadati</taxon>
        <taxon>Pseudomonadota</taxon>
        <taxon>Betaproteobacteria</taxon>
        <taxon>Burkholderiales</taxon>
        <taxon>Burkholderiaceae</taxon>
        <taxon>Polynucleobacter</taxon>
    </lineage>
</organism>
<dbReference type="Gene3D" id="2.40.128.520">
    <property type="match status" value="1"/>
</dbReference>
<keyword evidence="4" id="KW-1185">Reference proteome</keyword>
<dbReference type="Proteomes" id="UP000503312">
    <property type="component" value="Chromosome"/>
</dbReference>
<keyword evidence="1" id="KW-0732">Signal</keyword>
<proteinExistence type="predicted"/>
<feature type="signal peptide" evidence="1">
    <location>
        <begin position="1"/>
        <end position="22"/>
    </location>
</feature>
<evidence type="ECO:0000313" key="3">
    <source>
        <dbReference type="EMBL" id="QKM65688.1"/>
    </source>
</evidence>
<evidence type="ECO:0000313" key="4">
    <source>
        <dbReference type="Proteomes" id="UP000503312"/>
    </source>
</evidence>
<dbReference type="Pfam" id="PF09917">
    <property type="entry name" value="DUF2147"/>
    <property type="match status" value="1"/>
</dbReference>
<dbReference type="AlphaFoldDB" id="A0A6M9Q1Q8"/>